<sequence length="458" mass="53836">MAIFTESPYITALKEPFLTSRCSACFSIASNKCPECEVMVYCNDQCRAKDILFHKIECQAYKNCSERHRFSEAVLARMITRAITRLSLDGGEPETDLCSNVTNSIPRRSWADLLGHRDEIPRSERHCKDWFKTKHQFKILFGNQFDNVDLLEIFGKILINRFRVGIHENLLDGRVAVGWAIYLTASRFNHSCQPDLLQCSYDINMRLKLTDTNRKIPQTALEFDQLTVSYRHQNDFRLTNAMTYVPTRRQRREFVSFFFFNCHCTYCVHDLRNRYAESATNRICDRCGDSLILQETYDDPKISMLTCLGRKKCLNTERIVDRVTISVMDNTEQTIDMYEEKLHEIEQLLHPESVLLLQQYEKVFFAYQKLISQGDLNENQHSTFVYRAIQLGERLLQLYDIHLKQSSIYPKIFVTDVAALYEISGEKDRAKQLYQKAINLWRFDYDNHINYQDLNVKL</sequence>
<dbReference type="InterPro" id="IPR050869">
    <property type="entry name" value="H3K4_H4K5_MeTrfase"/>
</dbReference>
<dbReference type="PANTHER" id="PTHR12197:SF211">
    <property type="entry name" value="SET AND MYND DOMAIN-CONTAINING PROTEIN DDB_G0292140-RELATED"/>
    <property type="match status" value="1"/>
</dbReference>
<dbReference type="EMBL" id="CAJOBB010000010">
    <property type="protein sequence ID" value="CAF3508175.1"/>
    <property type="molecule type" value="Genomic_DNA"/>
</dbReference>
<dbReference type="PROSITE" id="PS01360">
    <property type="entry name" value="ZF_MYND_1"/>
    <property type="match status" value="1"/>
</dbReference>
<dbReference type="InterPro" id="IPR002893">
    <property type="entry name" value="Znf_MYND"/>
</dbReference>
<dbReference type="Gene3D" id="1.25.40.10">
    <property type="entry name" value="Tetratricopeptide repeat domain"/>
    <property type="match status" value="1"/>
</dbReference>
<evidence type="ECO:0000313" key="8">
    <source>
        <dbReference type="Proteomes" id="UP000663868"/>
    </source>
</evidence>
<name>A0A818HGB6_9BILA</name>
<dbReference type="Proteomes" id="UP000663860">
    <property type="component" value="Unassembled WGS sequence"/>
</dbReference>
<evidence type="ECO:0000256" key="3">
    <source>
        <dbReference type="ARBA" id="ARBA00022833"/>
    </source>
</evidence>
<dbReference type="PANTHER" id="PTHR12197">
    <property type="entry name" value="HISTONE-LYSINE N-METHYLTRANSFERASE SMYD"/>
    <property type="match status" value="1"/>
</dbReference>
<dbReference type="InterPro" id="IPR046341">
    <property type="entry name" value="SET_dom_sf"/>
</dbReference>
<dbReference type="PROSITE" id="PS50865">
    <property type="entry name" value="ZF_MYND_2"/>
    <property type="match status" value="1"/>
</dbReference>
<dbReference type="InterPro" id="IPR011990">
    <property type="entry name" value="TPR-like_helical_dom_sf"/>
</dbReference>
<proteinExistence type="predicted"/>
<dbReference type="GO" id="GO:0005634">
    <property type="term" value="C:nucleus"/>
    <property type="evidence" value="ECO:0007669"/>
    <property type="project" value="TreeGrafter"/>
</dbReference>
<gene>
    <name evidence="6" type="ORF">IZO911_LOCUS12673</name>
    <name evidence="7" type="ORF">KXQ929_LOCUS451</name>
</gene>
<dbReference type="GO" id="GO:0008270">
    <property type="term" value="F:zinc ion binding"/>
    <property type="evidence" value="ECO:0007669"/>
    <property type="project" value="UniProtKB-KW"/>
</dbReference>
<evidence type="ECO:0000256" key="4">
    <source>
        <dbReference type="PROSITE-ProRule" id="PRU00134"/>
    </source>
</evidence>
<dbReference type="AlphaFoldDB" id="A0A818HGB6"/>
<comment type="caution">
    <text evidence="7">The sequence shown here is derived from an EMBL/GenBank/DDBJ whole genome shotgun (WGS) entry which is preliminary data.</text>
</comment>
<dbReference type="Gene3D" id="2.170.270.10">
    <property type="entry name" value="SET domain"/>
    <property type="match status" value="1"/>
</dbReference>
<accession>A0A818HGB6</accession>
<dbReference type="SUPFAM" id="SSF144232">
    <property type="entry name" value="HIT/MYND zinc finger-like"/>
    <property type="match status" value="1"/>
</dbReference>
<feature type="domain" description="MYND-type" evidence="5">
    <location>
        <begin position="22"/>
        <end position="58"/>
    </location>
</feature>
<evidence type="ECO:0000256" key="2">
    <source>
        <dbReference type="ARBA" id="ARBA00022771"/>
    </source>
</evidence>
<dbReference type="Gene3D" id="6.10.140.2220">
    <property type="match status" value="1"/>
</dbReference>
<evidence type="ECO:0000313" key="7">
    <source>
        <dbReference type="EMBL" id="CAF3508175.1"/>
    </source>
</evidence>
<keyword evidence="1" id="KW-0479">Metal-binding</keyword>
<evidence type="ECO:0000313" key="6">
    <source>
        <dbReference type="EMBL" id="CAF0909053.1"/>
    </source>
</evidence>
<keyword evidence="3" id="KW-0862">Zinc</keyword>
<reference evidence="7" key="1">
    <citation type="submission" date="2021-02" db="EMBL/GenBank/DDBJ databases">
        <authorList>
            <person name="Nowell W R."/>
        </authorList>
    </citation>
    <scope>NUCLEOTIDE SEQUENCE</scope>
</reference>
<dbReference type="EMBL" id="CAJNOE010000099">
    <property type="protein sequence ID" value="CAF0909053.1"/>
    <property type="molecule type" value="Genomic_DNA"/>
</dbReference>
<dbReference type="Pfam" id="PF01753">
    <property type="entry name" value="zf-MYND"/>
    <property type="match status" value="1"/>
</dbReference>
<keyword evidence="2 4" id="KW-0863">Zinc-finger</keyword>
<organism evidence="7 8">
    <name type="scientific">Adineta steineri</name>
    <dbReference type="NCBI Taxonomy" id="433720"/>
    <lineage>
        <taxon>Eukaryota</taxon>
        <taxon>Metazoa</taxon>
        <taxon>Spiralia</taxon>
        <taxon>Gnathifera</taxon>
        <taxon>Rotifera</taxon>
        <taxon>Eurotatoria</taxon>
        <taxon>Bdelloidea</taxon>
        <taxon>Adinetida</taxon>
        <taxon>Adinetidae</taxon>
        <taxon>Adineta</taxon>
    </lineage>
</organism>
<protein>
    <recommendedName>
        <fullName evidence="5">MYND-type domain-containing protein</fullName>
    </recommendedName>
</protein>
<dbReference type="Proteomes" id="UP000663868">
    <property type="component" value="Unassembled WGS sequence"/>
</dbReference>
<evidence type="ECO:0000256" key="1">
    <source>
        <dbReference type="ARBA" id="ARBA00022723"/>
    </source>
</evidence>
<evidence type="ECO:0000259" key="5">
    <source>
        <dbReference type="PROSITE" id="PS50865"/>
    </source>
</evidence>